<evidence type="ECO:0000256" key="1">
    <source>
        <dbReference type="ARBA" id="ARBA00023125"/>
    </source>
</evidence>
<evidence type="ECO:0000313" key="6">
    <source>
        <dbReference type="Proteomes" id="UP001198862"/>
    </source>
</evidence>
<comment type="caution">
    <text evidence="5">The sequence shown here is derived from an EMBL/GenBank/DDBJ whole genome shotgun (WGS) entry which is preliminary data.</text>
</comment>
<keyword evidence="1 5" id="KW-0238">DNA-binding</keyword>
<feature type="domain" description="Response regulatory" evidence="3">
    <location>
        <begin position="2"/>
        <end position="114"/>
    </location>
</feature>
<dbReference type="InterPro" id="IPR001789">
    <property type="entry name" value="Sig_transdc_resp-reg_receiver"/>
</dbReference>
<evidence type="ECO:0000259" key="4">
    <source>
        <dbReference type="PROSITE" id="PS50930"/>
    </source>
</evidence>
<proteinExistence type="predicted"/>
<evidence type="ECO:0000256" key="2">
    <source>
        <dbReference type="PROSITE-ProRule" id="PRU00169"/>
    </source>
</evidence>
<dbReference type="Pfam" id="PF04397">
    <property type="entry name" value="LytTR"/>
    <property type="match status" value="1"/>
</dbReference>
<evidence type="ECO:0000259" key="3">
    <source>
        <dbReference type="PROSITE" id="PS50110"/>
    </source>
</evidence>
<sequence length="238" mass="25775">MRVVIVDDEPLARSAMRRLLAAHAHVEIVGEAESAEAARALMSSQHPDLVFLDIELGGGSDGFDLLDSLERPPIVVFVTAFAEHAVEAFAVNAVDYLLKPVEPQRLEAALERAARQRALSALPPGPGVIELRTPRRTLFATPAEIVAITADGDFTRVFVAGQPAVMILRTLAHFEELLPAPSFVRLGRSVMINRDRLRSLEAPTRSTGRLVLDGMAHPLTIGRAATARLREILASGRS</sequence>
<dbReference type="SMART" id="SM00850">
    <property type="entry name" value="LytTR"/>
    <property type="match status" value="1"/>
</dbReference>
<dbReference type="InterPro" id="IPR039420">
    <property type="entry name" value="WalR-like"/>
</dbReference>
<dbReference type="PROSITE" id="PS50110">
    <property type="entry name" value="RESPONSE_REGULATORY"/>
    <property type="match status" value="1"/>
</dbReference>
<dbReference type="Gene3D" id="2.40.50.1020">
    <property type="entry name" value="LytTr DNA-binding domain"/>
    <property type="match status" value="1"/>
</dbReference>
<gene>
    <name evidence="5" type="ORF">LJ725_24105</name>
</gene>
<organism evidence="5 6">
    <name type="scientific">Reyranella aquatilis</name>
    <dbReference type="NCBI Taxonomy" id="2035356"/>
    <lineage>
        <taxon>Bacteria</taxon>
        <taxon>Pseudomonadati</taxon>
        <taxon>Pseudomonadota</taxon>
        <taxon>Alphaproteobacteria</taxon>
        <taxon>Hyphomicrobiales</taxon>
        <taxon>Reyranellaceae</taxon>
        <taxon>Reyranella</taxon>
    </lineage>
</organism>
<protein>
    <submittedName>
        <fullName evidence="5">LytTR family DNA-binding domain-containing protein</fullName>
    </submittedName>
</protein>
<name>A0ABS8L154_9HYPH</name>
<keyword evidence="2" id="KW-0597">Phosphoprotein</keyword>
<keyword evidence="6" id="KW-1185">Reference proteome</keyword>
<feature type="modified residue" description="4-aspartylphosphate" evidence="2">
    <location>
        <position position="53"/>
    </location>
</feature>
<feature type="domain" description="HTH LytTR-type" evidence="4">
    <location>
        <begin position="129"/>
        <end position="235"/>
    </location>
</feature>
<dbReference type="Pfam" id="PF00072">
    <property type="entry name" value="Response_reg"/>
    <property type="match status" value="1"/>
</dbReference>
<accession>A0ABS8L154</accession>
<dbReference type="EMBL" id="JAJISD010000012">
    <property type="protein sequence ID" value="MCC8432070.1"/>
    <property type="molecule type" value="Genomic_DNA"/>
</dbReference>
<dbReference type="PANTHER" id="PTHR48111:SF69">
    <property type="entry name" value="RESPONSE REGULATOR RECEIVER"/>
    <property type="match status" value="1"/>
</dbReference>
<dbReference type="Proteomes" id="UP001198862">
    <property type="component" value="Unassembled WGS sequence"/>
</dbReference>
<evidence type="ECO:0000313" key="5">
    <source>
        <dbReference type="EMBL" id="MCC8432070.1"/>
    </source>
</evidence>
<dbReference type="SUPFAM" id="SSF52172">
    <property type="entry name" value="CheY-like"/>
    <property type="match status" value="1"/>
</dbReference>
<reference evidence="5 6" key="1">
    <citation type="submission" date="2021-11" db="EMBL/GenBank/DDBJ databases">
        <authorList>
            <person name="Lee D.-H."/>
            <person name="Kim S.-B."/>
        </authorList>
    </citation>
    <scope>NUCLEOTIDE SEQUENCE [LARGE SCALE GENOMIC DNA]</scope>
    <source>
        <strain evidence="5 6">KCTC 52223</strain>
    </source>
</reference>
<dbReference type="RefSeq" id="WP_230553488.1">
    <property type="nucleotide sequence ID" value="NZ_JAJISD010000012.1"/>
</dbReference>
<dbReference type="InterPro" id="IPR007492">
    <property type="entry name" value="LytTR_DNA-bd_dom"/>
</dbReference>
<dbReference type="GO" id="GO:0003677">
    <property type="term" value="F:DNA binding"/>
    <property type="evidence" value="ECO:0007669"/>
    <property type="project" value="UniProtKB-KW"/>
</dbReference>
<dbReference type="PROSITE" id="PS50930">
    <property type="entry name" value="HTH_LYTTR"/>
    <property type="match status" value="1"/>
</dbReference>
<dbReference type="PANTHER" id="PTHR48111">
    <property type="entry name" value="REGULATOR OF RPOS"/>
    <property type="match status" value="1"/>
</dbReference>
<dbReference type="SMART" id="SM00448">
    <property type="entry name" value="REC"/>
    <property type="match status" value="1"/>
</dbReference>
<dbReference type="Gene3D" id="3.40.50.2300">
    <property type="match status" value="1"/>
</dbReference>
<dbReference type="InterPro" id="IPR011006">
    <property type="entry name" value="CheY-like_superfamily"/>
</dbReference>